<dbReference type="Gene3D" id="3.40.50.2000">
    <property type="entry name" value="Glycogen Phosphorylase B"/>
    <property type="match status" value="1"/>
</dbReference>
<sequence length="382" mass="43753">MKKSRILFIIDDDILAVHHGVRRYVLSLSESIKNIFDIDFVIHRKISFCESFYKVVFSHDFVVNNGFFSDYLVGQSKSDIIKKISSNNYKGSQSNIDPSYTTSCIGSRLSTDYSFVIVAAPWIHINKNIFSCPVACVGLDAIPNIYAFHDMDNHPLREFAWRHKVGFEYYDMILSISEDSKNQISSFTSRRERIYSLPPFKPAGFNEVESSDVEPRNKSIILAAPFDERKGLKYMPEIINKTDADELIIFGGVRCSLDNLMGFFESINIEKIEWWYSVTTSKQIELYKKAKVLLFPSLNEGLGLPVLEALACDRPAIVSDIKPLNTLVDKEYIINIDNDVSDSADRINQVLNSDYPIHEFDCKWDRDNLVKFINNITNRTGI</sequence>
<dbReference type="EMBL" id="RJLR01000047">
    <property type="protein sequence ID" value="RNM02567.1"/>
    <property type="molecule type" value="Genomic_DNA"/>
</dbReference>
<evidence type="ECO:0000256" key="1">
    <source>
        <dbReference type="ARBA" id="ARBA00022679"/>
    </source>
</evidence>
<evidence type="ECO:0000259" key="2">
    <source>
        <dbReference type="Pfam" id="PF00534"/>
    </source>
</evidence>
<gene>
    <name evidence="3" type="ORF">EF878_19625</name>
</gene>
<protein>
    <submittedName>
        <fullName evidence="3">Glycosyltransferase family 1 protein</fullName>
    </submittedName>
</protein>
<proteinExistence type="predicted"/>
<dbReference type="SUPFAM" id="SSF53756">
    <property type="entry name" value="UDP-Glycosyltransferase/glycogen phosphorylase"/>
    <property type="match status" value="1"/>
</dbReference>
<organism evidence="3 4">
    <name type="scientific">Dickeya undicola</name>
    <dbReference type="NCBI Taxonomy" id="1577887"/>
    <lineage>
        <taxon>Bacteria</taxon>
        <taxon>Pseudomonadati</taxon>
        <taxon>Pseudomonadota</taxon>
        <taxon>Gammaproteobacteria</taxon>
        <taxon>Enterobacterales</taxon>
        <taxon>Pectobacteriaceae</taxon>
        <taxon>Dickeya</taxon>
    </lineage>
</organism>
<dbReference type="GO" id="GO:0009103">
    <property type="term" value="P:lipopolysaccharide biosynthetic process"/>
    <property type="evidence" value="ECO:0007669"/>
    <property type="project" value="TreeGrafter"/>
</dbReference>
<dbReference type="PANTHER" id="PTHR46401:SF2">
    <property type="entry name" value="GLYCOSYLTRANSFERASE WBBK-RELATED"/>
    <property type="match status" value="1"/>
</dbReference>
<dbReference type="AlphaFoldDB" id="A0A3N0FR47"/>
<name>A0A3N0FR47_9GAMM</name>
<dbReference type="InterPro" id="IPR001296">
    <property type="entry name" value="Glyco_trans_1"/>
</dbReference>
<comment type="caution">
    <text evidence="3">The sequence shown here is derived from an EMBL/GenBank/DDBJ whole genome shotgun (WGS) entry which is preliminary data.</text>
</comment>
<dbReference type="PANTHER" id="PTHR46401">
    <property type="entry name" value="GLYCOSYLTRANSFERASE WBBK-RELATED"/>
    <property type="match status" value="1"/>
</dbReference>
<accession>A0A3N0FR47</accession>
<keyword evidence="1 3" id="KW-0808">Transferase</keyword>
<evidence type="ECO:0000313" key="4">
    <source>
        <dbReference type="Proteomes" id="UP000276061"/>
    </source>
</evidence>
<dbReference type="RefSeq" id="WP_123253329.1">
    <property type="nucleotide sequence ID" value="NZ_RJLR01000047.1"/>
</dbReference>
<dbReference type="Pfam" id="PF00534">
    <property type="entry name" value="Glycos_transf_1"/>
    <property type="match status" value="1"/>
</dbReference>
<dbReference type="CDD" id="cd03801">
    <property type="entry name" value="GT4_PimA-like"/>
    <property type="match status" value="1"/>
</dbReference>
<dbReference type="GO" id="GO:0016757">
    <property type="term" value="F:glycosyltransferase activity"/>
    <property type="evidence" value="ECO:0007669"/>
    <property type="project" value="InterPro"/>
</dbReference>
<evidence type="ECO:0000313" key="3">
    <source>
        <dbReference type="EMBL" id="RNM02567.1"/>
    </source>
</evidence>
<feature type="domain" description="Glycosyl transferase family 1" evidence="2">
    <location>
        <begin position="218"/>
        <end position="354"/>
    </location>
</feature>
<dbReference type="OrthoDB" id="9764577at2"/>
<reference evidence="3 4" key="1">
    <citation type="submission" date="2018-11" db="EMBL/GenBank/DDBJ databases">
        <title>Characterization of surface water Dickeya isolates.</title>
        <authorList>
            <person name="Van Gijsegem F."/>
            <person name="Pedron J."/>
        </authorList>
    </citation>
    <scope>NUCLEOTIDE SEQUENCE [LARGE SCALE GENOMIC DNA]</scope>
    <source>
        <strain evidence="3 4">FVG1-MFV-O17</strain>
    </source>
</reference>
<dbReference type="Proteomes" id="UP000276061">
    <property type="component" value="Unassembled WGS sequence"/>
</dbReference>